<proteinExistence type="predicted"/>
<accession>A0AAV7MQ83</accession>
<evidence type="ECO:0008006" key="3">
    <source>
        <dbReference type="Google" id="ProtNLM"/>
    </source>
</evidence>
<protein>
    <recommendedName>
        <fullName evidence="3">Myb/SANT-like DNA-binding domain-containing protein</fullName>
    </recommendedName>
</protein>
<sequence length="180" mass="21023">MAPQRHPRFTEKELKVMVEEIVRVEPQLFGAQVQQISIARKTEKRYMASEDQRPSKEYIWRAIAKEVRTLRVYSRRSTHCRKRWEDLRHWAQKREEAQLGMASQRGRGARRTLTFLMARILTMAYPERDGHLRTSQQPQGGEYSGYHYNLRLVGWYPDGGCVLVGTPRPGLTLQHRSSGG</sequence>
<dbReference type="EMBL" id="JANPWB010000013">
    <property type="protein sequence ID" value="KAJ1105536.1"/>
    <property type="molecule type" value="Genomic_DNA"/>
</dbReference>
<name>A0AAV7MQ83_PLEWA</name>
<evidence type="ECO:0000313" key="2">
    <source>
        <dbReference type="Proteomes" id="UP001066276"/>
    </source>
</evidence>
<gene>
    <name evidence="1" type="ORF">NDU88_002941</name>
</gene>
<reference evidence="1" key="1">
    <citation type="journal article" date="2022" name="bioRxiv">
        <title>Sequencing and chromosome-scale assembly of the giantPleurodeles waltlgenome.</title>
        <authorList>
            <person name="Brown T."/>
            <person name="Elewa A."/>
            <person name="Iarovenko S."/>
            <person name="Subramanian E."/>
            <person name="Araus A.J."/>
            <person name="Petzold A."/>
            <person name="Susuki M."/>
            <person name="Suzuki K.-i.T."/>
            <person name="Hayashi T."/>
            <person name="Toyoda A."/>
            <person name="Oliveira C."/>
            <person name="Osipova E."/>
            <person name="Leigh N.D."/>
            <person name="Simon A."/>
            <person name="Yun M.H."/>
        </authorList>
    </citation>
    <scope>NUCLEOTIDE SEQUENCE</scope>
    <source>
        <strain evidence="1">20211129_DDA</strain>
        <tissue evidence="1">Liver</tissue>
    </source>
</reference>
<evidence type="ECO:0000313" key="1">
    <source>
        <dbReference type="EMBL" id="KAJ1105536.1"/>
    </source>
</evidence>
<organism evidence="1 2">
    <name type="scientific">Pleurodeles waltl</name>
    <name type="common">Iberian ribbed newt</name>
    <dbReference type="NCBI Taxonomy" id="8319"/>
    <lineage>
        <taxon>Eukaryota</taxon>
        <taxon>Metazoa</taxon>
        <taxon>Chordata</taxon>
        <taxon>Craniata</taxon>
        <taxon>Vertebrata</taxon>
        <taxon>Euteleostomi</taxon>
        <taxon>Amphibia</taxon>
        <taxon>Batrachia</taxon>
        <taxon>Caudata</taxon>
        <taxon>Salamandroidea</taxon>
        <taxon>Salamandridae</taxon>
        <taxon>Pleurodelinae</taxon>
        <taxon>Pleurodeles</taxon>
    </lineage>
</organism>
<keyword evidence="2" id="KW-1185">Reference proteome</keyword>
<comment type="caution">
    <text evidence="1">The sequence shown here is derived from an EMBL/GenBank/DDBJ whole genome shotgun (WGS) entry which is preliminary data.</text>
</comment>
<dbReference type="Proteomes" id="UP001066276">
    <property type="component" value="Chromosome 9"/>
</dbReference>
<dbReference type="AlphaFoldDB" id="A0AAV7MQ83"/>